<accession>A0A183BFM5</accession>
<dbReference type="EMBL" id="UZAN01073758">
    <property type="protein sequence ID" value="VDP95403.1"/>
    <property type="molecule type" value="Genomic_DNA"/>
</dbReference>
<feature type="domain" description="DUF7041" evidence="1">
    <location>
        <begin position="2"/>
        <end position="40"/>
    </location>
</feature>
<proteinExistence type="predicted"/>
<keyword evidence="3" id="KW-1185">Reference proteome</keyword>
<dbReference type="PANTHER" id="PTHR33327">
    <property type="entry name" value="ENDONUCLEASE"/>
    <property type="match status" value="1"/>
</dbReference>
<name>A0A183BFM5_9TREM</name>
<dbReference type="AlphaFoldDB" id="A0A183BFM5"/>
<evidence type="ECO:0000313" key="4">
    <source>
        <dbReference type="WBParaSite" id="ECPE_0001805601-mRNA-1"/>
    </source>
</evidence>
<reference evidence="2 3" key="2">
    <citation type="submission" date="2018-11" db="EMBL/GenBank/DDBJ databases">
        <authorList>
            <consortium name="Pathogen Informatics"/>
        </authorList>
    </citation>
    <scope>NUCLEOTIDE SEQUENCE [LARGE SCALE GENOMIC DNA]</scope>
    <source>
        <strain evidence="2 3">Egypt</strain>
    </source>
</reference>
<protein>
    <submittedName>
        <fullName evidence="4">CRA domain-containing protein</fullName>
    </submittedName>
</protein>
<sequence length="117" mass="13000">MSAIRDIIYEPPAKGAYDVLKATILQFYTPSNEERLRQLLARHPIGDTTPSRHLARLRSLAGPANANFDIGRELWLESLPCHVQPTVTALLEDSSIEKAASIADKIVARVGNEYNFL</sequence>
<dbReference type="PANTHER" id="PTHR33327:SF3">
    <property type="entry name" value="RNA-DIRECTED DNA POLYMERASE"/>
    <property type="match status" value="1"/>
</dbReference>
<dbReference type="InterPro" id="IPR055469">
    <property type="entry name" value="DUF7041"/>
</dbReference>
<evidence type="ECO:0000259" key="1">
    <source>
        <dbReference type="Pfam" id="PF23055"/>
    </source>
</evidence>
<evidence type="ECO:0000313" key="2">
    <source>
        <dbReference type="EMBL" id="VDP95403.1"/>
    </source>
</evidence>
<dbReference type="Proteomes" id="UP000272942">
    <property type="component" value="Unassembled WGS sequence"/>
</dbReference>
<dbReference type="Pfam" id="PF23055">
    <property type="entry name" value="DUF7041"/>
    <property type="match status" value="1"/>
</dbReference>
<evidence type="ECO:0000313" key="3">
    <source>
        <dbReference type="Proteomes" id="UP000272942"/>
    </source>
</evidence>
<reference evidence="4" key="1">
    <citation type="submission" date="2016-06" db="UniProtKB">
        <authorList>
            <consortium name="WormBaseParasite"/>
        </authorList>
    </citation>
    <scope>IDENTIFICATION</scope>
</reference>
<dbReference type="WBParaSite" id="ECPE_0001805601-mRNA-1">
    <property type="protein sequence ID" value="ECPE_0001805601-mRNA-1"/>
    <property type="gene ID" value="ECPE_0001805601"/>
</dbReference>
<gene>
    <name evidence="2" type="ORF">ECPE_LOCUS18011</name>
</gene>
<dbReference type="OrthoDB" id="6262499at2759"/>
<organism evidence="4">
    <name type="scientific">Echinostoma caproni</name>
    <dbReference type="NCBI Taxonomy" id="27848"/>
    <lineage>
        <taxon>Eukaryota</taxon>
        <taxon>Metazoa</taxon>
        <taxon>Spiralia</taxon>
        <taxon>Lophotrochozoa</taxon>
        <taxon>Platyhelminthes</taxon>
        <taxon>Trematoda</taxon>
        <taxon>Digenea</taxon>
        <taxon>Plagiorchiida</taxon>
        <taxon>Echinostomata</taxon>
        <taxon>Echinostomatoidea</taxon>
        <taxon>Echinostomatidae</taxon>
        <taxon>Echinostoma</taxon>
    </lineage>
</organism>